<evidence type="ECO:0000313" key="1">
    <source>
        <dbReference type="EMBL" id="BDX05026.1"/>
    </source>
</evidence>
<protein>
    <recommendedName>
        <fullName evidence="3">ATP-grasp domain-containing protein</fullName>
    </recommendedName>
</protein>
<dbReference type="KEGG" id="pmaw:MACH26_05470"/>
<evidence type="ECO:0000313" key="2">
    <source>
        <dbReference type="Proteomes" id="UP001333710"/>
    </source>
</evidence>
<sequence length="409" mass="48197">MNHKRLGLLLGDEEDWPRAFEGLARWMGGKIVWQNKQSQVDVERVRIHPFSLQHGTSYDLVIDRLAYWHFTPREWLKKAALMNDLYLLNNPFTFQSMEKHSAYCAMMRLGFNVPETWFLPPKVGPDNKKYSTTAARYHDLFDLPEIARNIGYPIFMKPFDGGGWRGVTKVDNEAELMAAYHESDTELMHIQKGLDNFDVFVRCLGIGPDVRSFKYDPAQPQHLRYVLTDKVVDDETNEEALLTTKVINAFFRWDFNSCEAIYKDGRLWPMDFANACPDIALTSLHYYFPWAISSLYAWSQFCLATERPMHVTMDIKPYYDIADSDRSFKEKLREYAKLADQHLDTERYWEFRHTALSNLDEVMWHFTRSEEFDQIIVSTVQELFPAHEHEQFIAHYRGLIAKWVEDNNR</sequence>
<evidence type="ECO:0008006" key="3">
    <source>
        <dbReference type="Google" id="ProtNLM"/>
    </source>
</evidence>
<dbReference type="Proteomes" id="UP001333710">
    <property type="component" value="Chromosome"/>
</dbReference>
<dbReference type="InterPro" id="IPR013815">
    <property type="entry name" value="ATP_grasp_subdomain_1"/>
</dbReference>
<proteinExistence type="predicted"/>
<dbReference type="SUPFAM" id="SSF56059">
    <property type="entry name" value="Glutathione synthetase ATP-binding domain-like"/>
    <property type="match status" value="1"/>
</dbReference>
<dbReference type="GO" id="GO:0003824">
    <property type="term" value="F:catalytic activity"/>
    <property type="evidence" value="ECO:0007669"/>
    <property type="project" value="UniProtKB-ARBA"/>
</dbReference>
<dbReference type="EMBL" id="AP027272">
    <property type="protein sequence ID" value="BDX05026.1"/>
    <property type="molecule type" value="Genomic_DNA"/>
</dbReference>
<accession>A0AA48KN15</accession>
<dbReference type="RefSeq" id="WP_338290955.1">
    <property type="nucleotide sequence ID" value="NZ_AP027272.1"/>
</dbReference>
<dbReference type="Gene3D" id="3.30.1490.20">
    <property type="entry name" value="ATP-grasp fold, A domain"/>
    <property type="match status" value="1"/>
</dbReference>
<dbReference type="AlphaFoldDB" id="A0AA48KN15"/>
<reference evidence="1" key="1">
    <citation type="submission" date="2023-01" db="EMBL/GenBank/DDBJ databases">
        <title>Complete genome sequence of Planctobacterium marinum strain Dej080120_11.</title>
        <authorList>
            <person name="Ueki S."/>
            <person name="Maruyama F."/>
        </authorList>
    </citation>
    <scope>NUCLEOTIDE SEQUENCE</scope>
    <source>
        <strain evidence="1">Dej080120_11</strain>
    </source>
</reference>
<dbReference type="GO" id="GO:0005524">
    <property type="term" value="F:ATP binding"/>
    <property type="evidence" value="ECO:0007669"/>
    <property type="project" value="InterPro"/>
</dbReference>
<keyword evidence="2" id="KW-1185">Reference proteome</keyword>
<organism evidence="1 2">
    <name type="scientific">Planctobacterium marinum</name>
    <dbReference type="NCBI Taxonomy" id="1631968"/>
    <lineage>
        <taxon>Bacteria</taxon>
        <taxon>Pseudomonadati</taxon>
        <taxon>Pseudomonadota</taxon>
        <taxon>Gammaproteobacteria</taxon>
        <taxon>Alteromonadales</taxon>
        <taxon>Alteromonadaceae</taxon>
        <taxon>Planctobacterium</taxon>
    </lineage>
</organism>
<gene>
    <name evidence="1" type="ORF">MACH26_05470</name>
</gene>
<name>A0AA48KN15_9ALTE</name>